<accession>A0A371PHX6</accession>
<evidence type="ECO:0000313" key="2">
    <source>
        <dbReference type="Proteomes" id="UP000261905"/>
    </source>
</evidence>
<organism evidence="1 2">
    <name type="scientific">Paenibacillus paeoniae</name>
    <dbReference type="NCBI Taxonomy" id="2292705"/>
    <lineage>
        <taxon>Bacteria</taxon>
        <taxon>Bacillati</taxon>
        <taxon>Bacillota</taxon>
        <taxon>Bacilli</taxon>
        <taxon>Bacillales</taxon>
        <taxon>Paenibacillaceae</taxon>
        <taxon>Paenibacillus</taxon>
    </lineage>
</organism>
<keyword evidence="2" id="KW-1185">Reference proteome</keyword>
<comment type="caution">
    <text evidence="1">The sequence shown here is derived from an EMBL/GenBank/DDBJ whole genome shotgun (WGS) entry which is preliminary data.</text>
</comment>
<dbReference type="RefSeq" id="WP_116042204.1">
    <property type="nucleotide sequence ID" value="NZ_QUBQ01000001.1"/>
</dbReference>
<dbReference type="EMBL" id="QUBQ01000001">
    <property type="protein sequence ID" value="REK75743.1"/>
    <property type="molecule type" value="Genomic_DNA"/>
</dbReference>
<dbReference type="AlphaFoldDB" id="A0A371PHX6"/>
<dbReference type="Proteomes" id="UP000261905">
    <property type="component" value="Unassembled WGS sequence"/>
</dbReference>
<sequence length="146" mass="16169">MLSLSLQDSPFPSEQPLQLSITRVEVFVIPALAIDSTGYRVCLRISSDLGLGWNEQFVSDSEPSLQLDRWGPLFRSFIGRFSIASLTEQLTERIAHTLNPDNRAYRLFSAAITQLQNPGSGRPASSTEPAEESILQQRAVAYLSVD</sequence>
<name>A0A371PHX6_9BACL</name>
<reference evidence="1 2" key="1">
    <citation type="submission" date="2018-08" db="EMBL/GenBank/DDBJ databases">
        <title>Paenibacillus sp. M4BSY-1, whole genome shotgun sequence.</title>
        <authorList>
            <person name="Tuo L."/>
        </authorList>
    </citation>
    <scope>NUCLEOTIDE SEQUENCE [LARGE SCALE GENOMIC DNA]</scope>
    <source>
        <strain evidence="1 2">M4BSY-1</strain>
    </source>
</reference>
<gene>
    <name evidence="1" type="ORF">DX130_01290</name>
</gene>
<evidence type="ECO:0000313" key="1">
    <source>
        <dbReference type="EMBL" id="REK75743.1"/>
    </source>
</evidence>
<protein>
    <submittedName>
        <fullName evidence="1">Uncharacterized protein</fullName>
    </submittedName>
</protein>
<proteinExistence type="predicted"/>
<dbReference type="OrthoDB" id="2599452at2"/>